<dbReference type="InterPro" id="IPR024301">
    <property type="entry name" value="Amidase_6"/>
</dbReference>
<dbReference type="PANTHER" id="PTHR40032">
    <property type="entry name" value="EXPORTED PROTEIN-RELATED"/>
    <property type="match status" value="1"/>
</dbReference>
<dbReference type="OrthoDB" id="9812429at2"/>
<evidence type="ECO:0000313" key="2">
    <source>
        <dbReference type="EMBL" id="PNU01468.1"/>
    </source>
</evidence>
<reference evidence="2 3" key="1">
    <citation type="submission" date="2017-06" db="EMBL/GenBank/DDBJ databases">
        <title>Investigating the central metabolism of Clostridium thermosuccinogenes.</title>
        <authorList>
            <person name="Koendjbiharie J.G."/>
            <person name="van Kranenburg R."/>
        </authorList>
    </citation>
    <scope>NUCLEOTIDE SEQUENCE [LARGE SCALE GENOMIC DNA]</scope>
    <source>
        <strain evidence="2 3">DSM 5806</strain>
    </source>
</reference>
<sequence length="173" mass="19731">MNYIAGRLRVHEYDREAAVRYAHKWAYKRNPRYLDFENMGGDCTNFASQTIYAGSGVMNFTPVYGWYYINGYNRTASWTGVNYLYTFLVSNEGVGPFAEVVDAKDVKPGDIVQLSFQGGGIFNHSPVIVQTGSIPRIDNILVAAHTYDVDYYELINYTWADIRFLHIKGVRKA</sequence>
<comment type="caution">
    <text evidence="2">The sequence shown here is derived from an EMBL/GenBank/DDBJ whole genome shotgun (WGS) entry which is preliminary data.</text>
</comment>
<gene>
    <name evidence="2" type="ORF">CDQ84_00205</name>
</gene>
<protein>
    <submittedName>
        <fullName evidence="2">Amidase</fullName>
    </submittedName>
</protein>
<dbReference type="RefSeq" id="WP_103079697.1">
    <property type="nucleotide sequence ID" value="NZ_CP021850.1"/>
</dbReference>
<dbReference type="Pfam" id="PF12671">
    <property type="entry name" value="Amidase_6"/>
    <property type="match status" value="1"/>
</dbReference>
<dbReference type="PANTHER" id="PTHR40032:SF1">
    <property type="entry name" value="EXPORTED PROTEIN"/>
    <property type="match status" value="1"/>
</dbReference>
<accession>A0A2K2FN13</accession>
<proteinExistence type="predicted"/>
<dbReference type="AlphaFoldDB" id="A0A2K2FN13"/>
<dbReference type="EMBL" id="NIOJ01000001">
    <property type="protein sequence ID" value="PNU01468.1"/>
    <property type="molecule type" value="Genomic_DNA"/>
</dbReference>
<feature type="domain" description="Putative amidase" evidence="1">
    <location>
        <begin position="12"/>
        <end position="159"/>
    </location>
</feature>
<name>A0A2K2FN13_9CLOT</name>
<evidence type="ECO:0000259" key="1">
    <source>
        <dbReference type="Pfam" id="PF12671"/>
    </source>
</evidence>
<dbReference type="Proteomes" id="UP000236151">
    <property type="component" value="Unassembled WGS sequence"/>
</dbReference>
<keyword evidence="3" id="KW-1185">Reference proteome</keyword>
<evidence type="ECO:0000313" key="3">
    <source>
        <dbReference type="Proteomes" id="UP000236151"/>
    </source>
</evidence>
<organism evidence="2 3">
    <name type="scientific">Clostridium thermosuccinogenes</name>
    <dbReference type="NCBI Taxonomy" id="84032"/>
    <lineage>
        <taxon>Bacteria</taxon>
        <taxon>Bacillati</taxon>
        <taxon>Bacillota</taxon>
        <taxon>Clostridia</taxon>
        <taxon>Eubacteriales</taxon>
        <taxon>Clostridiaceae</taxon>
        <taxon>Clostridium</taxon>
    </lineage>
</organism>
<dbReference type="KEGG" id="cthd:CDO33_16195"/>